<keyword evidence="5" id="KW-1185">Reference proteome</keyword>
<protein>
    <submittedName>
        <fullName evidence="4">Class II aldolase/adducin family protein</fullName>
    </submittedName>
</protein>
<feature type="domain" description="Class II aldolase/adducin N-terminal" evidence="3">
    <location>
        <begin position="12"/>
        <end position="193"/>
    </location>
</feature>
<organism evidence="4 5">
    <name type="scientific">Paenibacillus thalictri</name>
    <dbReference type="NCBI Taxonomy" id="2527873"/>
    <lineage>
        <taxon>Bacteria</taxon>
        <taxon>Bacillati</taxon>
        <taxon>Bacillota</taxon>
        <taxon>Bacilli</taxon>
        <taxon>Bacillales</taxon>
        <taxon>Paenibacillaceae</taxon>
        <taxon>Paenibacillus</taxon>
    </lineage>
</organism>
<dbReference type="PANTHER" id="PTHR22789">
    <property type="entry name" value="FUCULOSE PHOSPHATE ALDOLASE"/>
    <property type="match status" value="1"/>
</dbReference>
<dbReference type="InterPro" id="IPR050197">
    <property type="entry name" value="Aldolase_class_II_sugar_metab"/>
</dbReference>
<dbReference type="OrthoDB" id="9794581at2"/>
<keyword evidence="1" id="KW-0479">Metal-binding</keyword>
<evidence type="ECO:0000256" key="2">
    <source>
        <dbReference type="ARBA" id="ARBA00023239"/>
    </source>
</evidence>
<keyword evidence="2" id="KW-0456">Lyase</keyword>
<dbReference type="SUPFAM" id="SSF53639">
    <property type="entry name" value="AraD/HMP-PK domain-like"/>
    <property type="match status" value="1"/>
</dbReference>
<dbReference type="InterPro" id="IPR036409">
    <property type="entry name" value="Aldolase_II/adducin_N_sf"/>
</dbReference>
<dbReference type="GO" id="GO:0046872">
    <property type="term" value="F:metal ion binding"/>
    <property type="evidence" value="ECO:0007669"/>
    <property type="project" value="UniProtKB-KW"/>
</dbReference>
<evidence type="ECO:0000313" key="5">
    <source>
        <dbReference type="Proteomes" id="UP000293142"/>
    </source>
</evidence>
<dbReference type="PANTHER" id="PTHR22789:SF0">
    <property type="entry name" value="3-OXO-TETRONATE 4-PHOSPHATE DECARBOXYLASE-RELATED"/>
    <property type="match status" value="1"/>
</dbReference>
<dbReference type="GO" id="GO:0019323">
    <property type="term" value="P:pentose catabolic process"/>
    <property type="evidence" value="ECO:0007669"/>
    <property type="project" value="TreeGrafter"/>
</dbReference>
<dbReference type="GO" id="GO:0005829">
    <property type="term" value="C:cytosol"/>
    <property type="evidence" value="ECO:0007669"/>
    <property type="project" value="TreeGrafter"/>
</dbReference>
<dbReference type="SMART" id="SM01007">
    <property type="entry name" value="Aldolase_II"/>
    <property type="match status" value="1"/>
</dbReference>
<dbReference type="GO" id="GO:0016832">
    <property type="term" value="F:aldehyde-lyase activity"/>
    <property type="evidence" value="ECO:0007669"/>
    <property type="project" value="TreeGrafter"/>
</dbReference>
<evidence type="ECO:0000256" key="1">
    <source>
        <dbReference type="ARBA" id="ARBA00022723"/>
    </source>
</evidence>
<comment type="caution">
    <text evidence="4">The sequence shown here is derived from an EMBL/GenBank/DDBJ whole genome shotgun (WGS) entry which is preliminary data.</text>
</comment>
<evidence type="ECO:0000313" key="4">
    <source>
        <dbReference type="EMBL" id="TBL73337.1"/>
    </source>
</evidence>
<evidence type="ECO:0000259" key="3">
    <source>
        <dbReference type="SMART" id="SM01007"/>
    </source>
</evidence>
<dbReference type="EMBL" id="SIRE01000021">
    <property type="protein sequence ID" value="TBL73337.1"/>
    <property type="molecule type" value="Genomic_DNA"/>
</dbReference>
<dbReference type="AlphaFoldDB" id="A0A4V2J3M3"/>
<sequence>MSGADMLSSTIEKLVLANQILSNEGILDAFGHVSARNPDNPEQFLLSRAVAPSLVTEDGVMLHDFDGDVLDKAYAPYAERILHARIYKARPDVQAICHNHAAPLLPFTVTGVELKPIMHMAGMFYDGIPVYDEGEAASGMLIVSASEADRVARALGGKRGLLMRGHGAVVVGSTVEEVVMSSVYLAANAEVQYRAMQMGTPKFISPEEGQAAMEKNFRPIALGRAWSYWVDRVKSKG</sequence>
<accession>A0A4V2J3M3</accession>
<dbReference type="RefSeq" id="WP_131016582.1">
    <property type="nucleotide sequence ID" value="NZ_SIRE01000021.1"/>
</dbReference>
<dbReference type="Proteomes" id="UP000293142">
    <property type="component" value="Unassembled WGS sequence"/>
</dbReference>
<reference evidence="4 5" key="1">
    <citation type="submission" date="2019-02" db="EMBL/GenBank/DDBJ databases">
        <title>Paenibacillus sp. nov., isolated from surface-sterilized tissue of Thalictrum simplex L.</title>
        <authorList>
            <person name="Tuo L."/>
        </authorList>
    </citation>
    <scope>NUCLEOTIDE SEQUENCE [LARGE SCALE GENOMIC DNA]</scope>
    <source>
        <strain evidence="4 5">N2SHLJ1</strain>
    </source>
</reference>
<gene>
    <name evidence="4" type="ORF">EYB31_27045</name>
</gene>
<dbReference type="InterPro" id="IPR001303">
    <property type="entry name" value="Aldolase_II/adducin_N"/>
</dbReference>
<name>A0A4V2J3M3_9BACL</name>
<dbReference type="Pfam" id="PF00596">
    <property type="entry name" value="Aldolase_II"/>
    <property type="match status" value="1"/>
</dbReference>
<dbReference type="Gene3D" id="3.40.225.10">
    <property type="entry name" value="Class II aldolase/adducin N-terminal domain"/>
    <property type="match status" value="1"/>
</dbReference>
<proteinExistence type="predicted"/>